<organism evidence="2 3">
    <name type="scientific">Acanthochromis polyacanthus</name>
    <name type="common">spiny chromis</name>
    <dbReference type="NCBI Taxonomy" id="80966"/>
    <lineage>
        <taxon>Eukaryota</taxon>
        <taxon>Metazoa</taxon>
        <taxon>Chordata</taxon>
        <taxon>Craniata</taxon>
        <taxon>Vertebrata</taxon>
        <taxon>Euteleostomi</taxon>
        <taxon>Actinopterygii</taxon>
        <taxon>Neopterygii</taxon>
        <taxon>Teleostei</taxon>
        <taxon>Neoteleostei</taxon>
        <taxon>Acanthomorphata</taxon>
        <taxon>Ovalentaria</taxon>
        <taxon>Pomacentridae</taxon>
        <taxon>Acanthochromis</taxon>
    </lineage>
</organism>
<keyword evidence="3" id="KW-1185">Reference proteome</keyword>
<sequence length="99" mass="11409">FPHFNTHNSEISFHHFPKHTGLCVQWLQGIRRTGFTITKHTKGRRPVALCVWSGNIMIRCVRKLRCSDNNSKHSTHLDSSSLRHVQRTSDFTPGELSKT</sequence>
<dbReference type="Proteomes" id="UP000257200">
    <property type="component" value="Unplaced"/>
</dbReference>
<evidence type="ECO:0000313" key="2">
    <source>
        <dbReference type="Ensembl" id="ENSAPOP00000000286.1"/>
    </source>
</evidence>
<reference evidence="2" key="1">
    <citation type="submission" date="2025-08" db="UniProtKB">
        <authorList>
            <consortium name="Ensembl"/>
        </authorList>
    </citation>
    <scope>IDENTIFICATION</scope>
</reference>
<dbReference type="InParanoid" id="A0A3Q1E9C3"/>
<dbReference type="AlphaFoldDB" id="A0A3Q1E9C3"/>
<feature type="region of interest" description="Disordered" evidence="1">
    <location>
        <begin position="68"/>
        <end position="99"/>
    </location>
</feature>
<feature type="compositionally biased region" description="Polar residues" evidence="1">
    <location>
        <begin position="77"/>
        <end position="91"/>
    </location>
</feature>
<proteinExistence type="predicted"/>
<reference evidence="2" key="2">
    <citation type="submission" date="2025-09" db="UniProtKB">
        <authorList>
            <consortium name="Ensembl"/>
        </authorList>
    </citation>
    <scope>IDENTIFICATION</scope>
</reference>
<protein>
    <recommendedName>
        <fullName evidence="4">THAP-type domain-containing protein</fullName>
    </recommendedName>
</protein>
<accession>A0A3Q1E9C3</accession>
<evidence type="ECO:0008006" key="4">
    <source>
        <dbReference type="Google" id="ProtNLM"/>
    </source>
</evidence>
<evidence type="ECO:0000256" key="1">
    <source>
        <dbReference type="SAM" id="MobiDB-lite"/>
    </source>
</evidence>
<evidence type="ECO:0000313" key="3">
    <source>
        <dbReference type="Proteomes" id="UP000257200"/>
    </source>
</evidence>
<dbReference type="Ensembl" id="ENSAPOT00000017126.1">
    <property type="protein sequence ID" value="ENSAPOP00000000286.1"/>
    <property type="gene ID" value="ENSAPOG00000001479.1"/>
</dbReference>
<name>A0A3Q1E9C3_9TELE</name>